<name>A0A6N2AIN8_SOLCI</name>
<sequence>MENPAIAKVSNLYHTLFQIQAKTTWISKKQLKSYIALSVPVKKRRIKLFGIGTSTRSVRVRDLTLRIIPV</sequence>
<organism evidence="1">
    <name type="scientific">Solanum chilense</name>
    <name type="common">Tomato</name>
    <name type="synonym">Lycopersicon chilense</name>
    <dbReference type="NCBI Taxonomy" id="4083"/>
    <lineage>
        <taxon>Eukaryota</taxon>
        <taxon>Viridiplantae</taxon>
        <taxon>Streptophyta</taxon>
        <taxon>Embryophyta</taxon>
        <taxon>Tracheophyta</taxon>
        <taxon>Spermatophyta</taxon>
        <taxon>Magnoliopsida</taxon>
        <taxon>eudicotyledons</taxon>
        <taxon>Gunneridae</taxon>
        <taxon>Pentapetalae</taxon>
        <taxon>asterids</taxon>
        <taxon>lamiids</taxon>
        <taxon>Solanales</taxon>
        <taxon>Solanaceae</taxon>
        <taxon>Solanoideae</taxon>
        <taxon>Solaneae</taxon>
        <taxon>Solanum</taxon>
        <taxon>Solanum subgen. Lycopersicon</taxon>
    </lineage>
</organism>
<dbReference type="AlphaFoldDB" id="A0A6N2AIN8"/>
<protein>
    <submittedName>
        <fullName evidence="1">Uncharacterized protein</fullName>
    </submittedName>
</protein>
<feature type="non-terminal residue" evidence="1">
    <location>
        <position position="70"/>
    </location>
</feature>
<reference evidence="1" key="1">
    <citation type="submission" date="2019-05" db="EMBL/GenBank/DDBJ databases">
        <title>The de novo reference genome and transcriptome assemblies of the wild tomato species Solanum chilense.</title>
        <authorList>
            <person name="Stam R."/>
            <person name="Nosenko T."/>
            <person name="Hoerger A.C."/>
            <person name="Stephan W."/>
            <person name="Seidel M.A."/>
            <person name="Kuhn J.M.M."/>
            <person name="Haberer G."/>
            <person name="Tellier A."/>
        </authorList>
    </citation>
    <scope>NUCLEOTIDE SEQUENCE</scope>
    <source>
        <tissue evidence="1">Mature leaves</tissue>
    </source>
</reference>
<evidence type="ECO:0000313" key="1">
    <source>
        <dbReference type="EMBL" id="TMW82135.1"/>
    </source>
</evidence>
<gene>
    <name evidence="1" type="ORF">EJD97_006714</name>
</gene>
<proteinExistence type="predicted"/>
<comment type="caution">
    <text evidence="1">The sequence shown here is derived from an EMBL/GenBank/DDBJ whole genome shotgun (WGS) entry which is preliminary data.</text>
</comment>
<dbReference type="EMBL" id="RXGB01019682">
    <property type="protein sequence ID" value="TMW82135.1"/>
    <property type="molecule type" value="Genomic_DNA"/>
</dbReference>
<accession>A0A6N2AIN8</accession>